<gene>
    <name evidence="4" type="ORF">I9W95_17145</name>
</gene>
<dbReference type="InterPro" id="IPR058792">
    <property type="entry name" value="Beta-barrel_RND_2"/>
</dbReference>
<dbReference type="Gene3D" id="2.40.30.170">
    <property type="match status" value="1"/>
</dbReference>
<dbReference type="PANTHER" id="PTHR30469">
    <property type="entry name" value="MULTIDRUG RESISTANCE PROTEIN MDTA"/>
    <property type="match status" value="1"/>
</dbReference>
<feature type="domain" description="CusB-like beta-barrel" evidence="3">
    <location>
        <begin position="226"/>
        <end position="286"/>
    </location>
</feature>
<keyword evidence="2" id="KW-0472">Membrane</keyword>
<comment type="similarity">
    <text evidence="1">Belongs to the membrane fusion protein (MFP) (TC 8.A.1) family.</text>
</comment>
<keyword evidence="2" id="KW-0812">Transmembrane</keyword>
<dbReference type="Gene3D" id="2.40.50.100">
    <property type="match status" value="1"/>
</dbReference>
<reference evidence="4 5" key="1">
    <citation type="submission" date="2020-12" db="EMBL/GenBank/DDBJ databases">
        <title>Novel Thalassolituus-related marine hydrocarbonoclastic bacteria mediated algae-derived hydrocarbons mineralization in twilight zone of the northern South China Sea.</title>
        <authorList>
            <person name="Dong C."/>
        </authorList>
    </citation>
    <scope>NUCLEOTIDE SEQUENCE [LARGE SCALE GENOMIC DNA]</scope>
    <source>
        <strain evidence="4 5">IMCC1826</strain>
    </source>
</reference>
<dbReference type="InterPro" id="IPR006143">
    <property type="entry name" value="RND_pump_MFP"/>
</dbReference>
<dbReference type="Pfam" id="PF25954">
    <property type="entry name" value="Beta-barrel_RND_2"/>
    <property type="match status" value="1"/>
</dbReference>
<name>A0ABS7ZXJ8_9GAMM</name>
<dbReference type="Gene3D" id="1.10.287.470">
    <property type="entry name" value="Helix hairpin bin"/>
    <property type="match status" value="1"/>
</dbReference>
<dbReference type="PANTHER" id="PTHR30469:SF12">
    <property type="entry name" value="MULTIDRUG RESISTANCE PROTEIN MDTA"/>
    <property type="match status" value="1"/>
</dbReference>
<dbReference type="Proteomes" id="UP000714380">
    <property type="component" value="Unassembled WGS sequence"/>
</dbReference>
<keyword evidence="5" id="KW-1185">Reference proteome</keyword>
<organism evidence="4 5">
    <name type="scientific">Thalassolituus marinus</name>
    <dbReference type="NCBI Taxonomy" id="671053"/>
    <lineage>
        <taxon>Bacteria</taxon>
        <taxon>Pseudomonadati</taxon>
        <taxon>Pseudomonadota</taxon>
        <taxon>Gammaproteobacteria</taxon>
        <taxon>Oceanospirillales</taxon>
        <taxon>Oceanospirillaceae</taxon>
        <taxon>Thalassolituus</taxon>
    </lineage>
</organism>
<dbReference type="RefSeq" id="WP_225677157.1">
    <property type="nucleotide sequence ID" value="NZ_JAEDAH010000104.1"/>
</dbReference>
<sequence>MNEAFTPTPWWKASWFWATVTLLAGAVIAYQIVSSAPKPKRVKPEVQTRLVDVVSLAEETSRPMWTTGGVVSAADAVSLMPQVSGRVEWVNPQAVPGAQLKQGAVLARLELADFRLQVTQAQAALTQAKADLAVEQGQGKLAQEEYAIAASQLTEDERALVLRKPQLAAAEAAVAVAEASLRQARLDLARSEVRMPFAGRISSRSVSVGSYASASTVMFELVGTEKVWIEVAVPRTFLNWIDNEGTAQISMPGWQSVSREARVLNILPAVADSDRQARVVLELSEPLQAGVPPVLVNDFVDVVLPGREITSAVIESRMLNDDGSVWVVNDNKLYRRQPQIIFQGREKIWLGTGFERGDELLMNRIDSATSGTPVRVRRAENGQ</sequence>
<proteinExistence type="inferred from homology"/>
<evidence type="ECO:0000313" key="5">
    <source>
        <dbReference type="Proteomes" id="UP000714380"/>
    </source>
</evidence>
<evidence type="ECO:0000313" key="4">
    <source>
        <dbReference type="EMBL" id="MCA6065325.1"/>
    </source>
</evidence>
<evidence type="ECO:0000256" key="2">
    <source>
        <dbReference type="SAM" id="Phobius"/>
    </source>
</evidence>
<keyword evidence="2" id="KW-1133">Transmembrane helix</keyword>
<comment type="caution">
    <text evidence="4">The sequence shown here is derived from an EMBL/GenBank/DDBJ whole genome shotgun (WGS) entry which is preliminary data.</text>
</comment>
<protein>
    <submittedName>
        <fullName evidence="4">Efflux RND transporter periplasmic adaptor subunit</fullName>
    </submittedName>
</protein>
<feature type="transmembrane region" description="Helical" evidence="2">
    <location>
        <begin position="15"/>
        <end position="33"/>
    </location>
</feature>
<evidence type="ECO:0000256" key="1">
    <source>
        <dbReference type="ARBA" id="ARBA00009477"/>
    </source>
</evidence>
<dbReference type="NCBIfam" id="TIGR01730">
    <property type="entry name" value="RND_mfp"/>
    <property type="match status" value="1"/>
</dbReference>
<evidence type="ECO:0000259" key="3">
    <source>
        <dbReference type="Pfam" id="PF25954"/>
    </source>
</evidence>
<dbReference type="EMBL" id="JAEDAH010000104">
    <property type="protein sequence ID" value="MCA6065325.1"/>
    <property type="molecule type" value="Genomic_DNA"/>
</dbReference>
<accession>A0ABS7ZXJ8</accession>
<dbReference type="SUPFAM" id="SSF111369">
    <property type="entry name" value="HlyD-like secretion proteins"/>
    <property type="match status" value="1"/>
</dbReference>